<gene>
    <name evidence="1" type="ordered locus">Atc_1865</name>
</gene>
<organism evidence="1 2">
    <name type="scientific">Acidithiobacillus caldus (strain SM-1)</name>
    <dbReference type="NCBI Taxonomy" id="990288"/>
    <lineage>
        <taxon>Bacteria</taxon>
        <taxon>Pseudomonadati</taxon>
        <taxon>Pseudomonadota</taxon>
        <taxon>Acidithiobacillia</taxon>
        <taxon>Acidithiobacillales</taxon>
        <taxon>Acidithiobacillaceae</taxon>
        <taxon>Acidithiobacillus</taxon>
    </lineage>
</organism>
<accession>F9ZPV9</accession>
<name>F9ZPV9_ACICS</name>
<evidence type="ECO:0000313" key="1">
    <source>
        <dbReference type="EMBL" id="AEK58513.1"/>
    </source>
</evidence>
<dbReference type="EMBL" id="CP002573">
    <property type="protein sequence ID" value="AEK58513.1"/>
    <property type="molecule type" value="Genomic_DNA"/>
</dbReference>
<proteinExistence type="predicted"/>
<dbReference type="STRING" id="990288.Atc_1865"/>
<dbReference type="HOGENOM" id="CLU_1631784_0_0_6"/>
<reference evidence="1 2" key="1">
    <citation type="journal article" date="2011" name="J. Genet. Genomics">
        <title>Unraveling the Acidithiobacillus caldus complete genome and its central metabolisms for carbon assimilation.</title>
        <authorList>
            <person name="You X.Y."/>
            <person name="Guo X."/>
            <person name="Zheng H.J."/>
            <person name="Zhang M.J."/>
            <person name="Liu L.J."/>
            <person name="Zhu Y.Q."/>
            <person name="Zhu B."/>
            <person name="Wang S.Y."/>
            <person name="Zhao G.P."/>
            <person name="Poetsch A."/>
            <person name="Jiang C.Y."/>
            <person name="Liu S.J."/>
        </authorList>
    </citation>
    <scope>NUCLEOTIDE SEQUENCE [LARGE SCALE GENOMIC DNA]</scope>
    <source>
        <strain evidence="1 2">SM-1</strain>
    </source>
</reference>
<sequence>MRSDPVLPMIALSIFVALAFVGIGIPGAWAAGSPVTLPTTHTRKIIAIPPNDPNDHHVPEDLARAGMLQHSPKLPPGCWMKTSRGQKYIQAPPGPDVCAGDTVQLWIGEEYFHFLRCHGRRCETLETFRPNAAAAVGEQTLSYWSTQLLKEPRIVLWQPSGG</sequence>
<evidence type="ECO:0000313" key="2">
    <source>
        <dbReference type="Proteomes" id="UP000006135"/>
    </source>
</evidence>
<dbReference type="AlphaFoldDB" id="F9ZPV9"/>
<dbReference type="Proteomes" id="UP000006135">
    <property type="component" value="Chromosome"/>
</dbReference>
<dbReference type="KEGG" id="acu:Atc_1865"/>
<protein>
    <submittedName>
        <fullName evidence="1">Uncharacterized protein</fullName>
    </submittedName>
</protein>
<keyword evidence="2" id="KW-1185">Reference proteome</keyword>